<sequence length="173" mass="18734">MIRVPATQTRNLTRFCQTRPPLPRPLKRNLAVQVVNRKMAEASLSCSYTDLKQGVDKLLQLPGPHYVVFLADNSPATGVSWCPDCVRCGPAVKRVCADQGASLLEVLVGQREVWKDPQHPLRNDPAIKLGGVPDLMRWGAEGPTAKLGVALEKAGSPAEAVAVVAKFLLDTKC</sequence>
<feature type="domain" description="Thioredoxin" evidence="2">
    <location>
        <begin position="49"/>
        <end position="141"/>
    </location>
</feature>
<dbReference type="Proteomes" id="UP001244341">
    <property type="component" value="Chromosome 10b"/>
</dbReference>
<name>A0ABY8UH21_TETOB</name>
<evidence type="ECO:0000313" key="3">
    <source>
        <dbReference type="EMBL" id="WIA18933.1"/>
    </source>
</evidence>
<accession>A0ABY8UH21</accession>
<proteinExistence type="inferred from homology"/>
<dbReference type="InterPro" id="IPR036249">
    <property type="entry name" value="Thioredoxin-like_sf"/>
</dbReference>
<evidence type="ECO:0000313" key="4">
    <source>
        <dbReference type="Proteomes" id="UP001244341"/>
    </source>
</evidence>
<dbReference type="PANTHER" id="PTHR12452:SF0">
    <property type="entry name" value="THIOREDOXIN DOMAIN-CONTAINING PROTEIN 17"/>
    <property type="match status" value="1"/>
</dbReference>
<protein>
    <recommendedName>
        <fullName evidence="2">Thioredoxin domain-containing protein</fullName>
    </recommendedName>
</protein>
<evidence type="ECO:0000256" key="1">
    <source>
        <dbReference type="ARBA" id="ARBA00008987"/>
    </source>
</evidence>
<organism evidence="3 4">
    <name type="scientific">Tetradesmus obliquus</name>
    <name type="common">Green alga</name>
    <name type="synonym">Acutodesmus obliquus</name>
    <dbReference type="NCBI Taxonomy" id="3088"/>
    <lineage>
        <taxon>Eukaryota</taxon>
        <taxon>Viridiplantae</taxon>
        <taxon>Chlorophyta</taxon>
        <taxon>core chlorophytes</taxon>
        <taxon>Chlorophyceae</taxon>
        <taxon>CS clade</taxon>
        <taxon>Sphaeropleales</taxon>
        <taxon>Scenedesmaceae</taxon>
        <taxon>Tetradesmus</taxon>
    </lineage>
</organism>
<evidence type="ECO:0000259" key="2">
    <source>
        <dbReference type="Pfam" id="PF06110"/>
    </source>
</evidence>
<dbReference type="Pfam" id="PF06110">
    <property type="entry name" value="TXD17-like_Trx"/>
    <property type="match status" value="1"/>
</dbReference>
<dbReference type="PANTHER" id="PTHR12452">
    <property type="entry name" value="42-9-9 PROTEIN-RELATED"/>
    <property type="match status" value="1"/>
</dbReference>
<comment type="similarity">
    <text evidence="1">Belongs to the thioredoxin family.</text>
</comment>
<dbReference type="SUPFAM" id="SSF52833">
    <property type="entry name" value="Thioredoxin-like"/>
    <property type="match status" value="1"/>
</dbReference>
<dbReference type="Gene3D" id="3.40.30.10">
    <property type="entry name" value="Glutaredoxin"/>
    <property type="match status" value="1"/>
</dbReference>
<dbReference type="InterPro" id="IPR010357">
    <property type="entry name" value="TXNDC17_dom"/>
</dbReference>
<keyword evidence="4" id="KW-1185">Reference proteome</keyword>
<dbReference type="EMBL" id="CP126217">
    <property type="protein sequence ID" value="WIA18933.1"/>
    <property type="molecule type" value="Genomic_DNA"/>
</dbReference>
<reference evidence="3 4" key="1">
    <citation type="submission" date="2023-05" db="EMBL/GenBank/DDBJ databases">
        <title>A 100% complete, gapless, phased diploid assembly of the Scenedesmus obliquus UTEX 3031 genome.</title>
        <authorList>
            <person name="Biondi T.C."/>
            <person name="Hanschen E.R."/>
            <person name="Kwon T."/>
            <person name="Eng W."/>
            <person name="Kruse C.P.S."/>
            <person name="Koehler S.I."/>
            <person name="Kunde Y."/>
            <person name="Gleasner C.D."/>
            <person name="You Mak K.T."/>
            <person name="Polle J."/>
            <person name="Hovde B.T."/>
            <person name="Starkenburg S.R."/>
        </authorList>
    </citation>
    <scope>NUCLEOTIDE SEQUENCE [LARGE SCALE GENOMIC DNA]</scope>
    <source>
        <strain evidence="3 4">DOE0152z</strain>
    </source>
</reference>
<gene>
    <name evidence="3" type="ORF">OEZ85_003602</name>
</gene>
<dbReference type="InterPro" id="IPR045108">
    <property type="entry name" value="TXNDC17-like"/>
</dbReference>